<protein>
    <submittedName>
        <fullName evidence="3">SEFIR domain-containing protein</fullName>
    </submittedName>
</protein>
<dbReference type="Pfam" id="PF08357">
    <property type="entry name" value="SEFIR"/>
    <property type="match status" value="1"/>
</dbReference>
<name>A0AA35K3V2_9SAUR</name>
<sequence>MLFISASPLHQQTGTSHLLGSKLHLQLVRLSTDFFKNIEMASLTGAAMGRSIPVEHDETGDWSPFPEHSLEEALDPSGENIENLVPIGSYPSQMASRSLTRQSCFCKHLNRVGYNNADLEASNHNHLQRCQDSRREIPPGPFTESTTSSELHILSIDKRNQLLRSRPSADSPDTGHNSSGLQQSSSDIYQNSSGESQENANLNQTQCNRPPVDLRTEDAGYDSQPLDLMGIRQLEPPLPLTSVFNLQDLPRPLMSRELPQMDPQPYPVFPQLAHPSPQSQWHPRYYIPGDLHCQNPYGQTRYRHFAHPPQPRLPVPGPCVRAIHPGRQIIPNYSSPPSPKCNEERLPERESSSGEFQRLYGQFQNQLLHGGASSKAYGAHEDIYRCPPDSMAQPNGPQCPAAIPRPPSNFAVRGTLRTSNLPEELRKVFITYSVDTAEEVMKFVNFLFVNGFQTAIDIFEDTVRGIDIIKWMERYLSDKTVMIIIAISPKYKQDVEGAESQLDKDEHGLHTKYIHRMMQIEFIQQGSMNFRFIPVLFPNAKKEHVPTWLQNTHIYNWPQNKKNILLRLLREEEYVAPPIGPLPTLQVVPL</sequence>
<evidence type="ECO:0000259" key="2">
    <source>
        <dbReference type="PROSITE" id="PS51534"/>
    </source>
</evidence>
<feature type="compositionally biased region" description="Basic and acidic residues" evidence="1">
    <location>
        <begin position="341"/>
        <end position="352"/>
    </location>
</feature>
<dbReference type="InterPro" id="IPR013568">
    <property type="entry name" value="SEFIR_dom"/>
</dbReference>
<feature type="domain" description="SEFIR" evidence="2">
    <location>
        <begin position="425"/>
        <end position="566"/>
    </location>
</feature>
<dbReference type="Proteomes" id="UP001178461">
    <property type="component" value="Chromosome 3"/>
</dbReference>
<feature type="region of interest" description="Disordered" evidence="1">
    <location>
        <begin position="164"/>
        <end position="212"/>
    </location>
</feature>
<reference evidence="3" key="1">
    <citation type="submission" date="2022-12" db="EMBL/GenBank/DDBJ databases">
        <authorList>
            <person name="Alioto T."/>
            <person name="Alioto T."/>
            <person name="Gomez Garrido J."/>
        </authorList>
    </citation>
    <scope>NUCLEOTIDE SEQUENCE</scope>
</reference>
<dbReference type="EMBL" id="OX395128">
    <property type="protein sequence ID" value="CAI5769963.1"/>
    <property type="molecule type" value="Genomic_DNA"/>
</dbReference>
<gene>
    <name evidence="3" type="ORF">PODLI_1B027310</name>
</gene>
<dbReference type="PANTHER" id="PTHR34257">
    <property type="entry name" value="ADAPTER PROTEIN CIKS"/>
    <property type="match status" value="1"/>
</dbReference>
<organism evidence="3 4">
    <name type="scientific">Podarcis lilfordi</name>
    <name type="common">Lilford's wall lizard</name>
    <dbReference type="NCBI Taxonomy" id="74358"/>
    <lineage>
        <taxon>Eukaryota</taxon>
        <taxon>Metazoa</taxon>
        <taxon>Chordata</taxon>
        <taxon>Craniata</taxon>
        <taxon>Vertebrata</taxon>
        <taxon>Euteleostomi</taxon>
        <taxon>Lepidosauria</taxon>
        <taxon>Squamata</taxon>
        <taxon>Bifurcata</taxon>
        <taxon>Unidentata</taxon>
        <taxon>Episquamata</taxon>
        <taxon>Laterata</taxon>
        <taxon>Lacertibaenia</taxon>
        <taxon>Lacertidae</taxon>
        <taxon>Podarcis</taxon>
    </lineage>
</organism>
<evidence type="ECO:0000313" key="4">
    <source>
        <dbReference type="Proteomes" id="UP001178461"/>
    </source>
</evidence>
<dbReference type="GO" id="GO:0043123">
    <property type="term" value="P:positive regulation of canonical NF-kappaB signal transduction"/>
    <property type="evidence" value="ECO:0007669"/>
    <property type="project" value="TreeGrafter"/>
</dbReference>
<feature type="compositionally biased region" description="Polar residues" evidence="1">
    <location>
        <begin position="174"/>
        <end position="208"/>
    </location>
</feature>
<feature type="region of interest" description="Disordered" evidence="1">
    <location>
        <begin position="328"/>
        <end position="354"/>
    </location>
</feature>
<proteinExistence type="predicted"/>
<dbReference type="InterPro" id="IPR053047">
    <property type="entry name" value="E3_ubiq_ligase_TRAF3IP2"/>
</dbReference>
<dbReference type="AlphaFoldDB" id="A0AA35K3V2"/>
<keyword evidence="4" id="KW-1185">Reference proteome</keyword>
<dbReference type="PANTHER" id="PTHR34257:SF2">
    <property type="entry name" value="E3 UBIQUITIN LIGASE TRAF3IP2"/>
    <property type="match status" value="1"/>
</dbReference>
<feature type="region of interest" description="Disordered" evidence="1">
    <location>
        <begin position="130"/>
        <end position="151"/>
    </location>
</feature>
<dbReference type="GO" id="GO:0006959">
    <property type="term" value="P:humoral immune response"/>
    <property type="evidence" value="ECO:0007669"/>
    <property type="project" value="TreeGrafter"/>
</dbReference>
<dbReference type="PROSITE" id="PS51534">
    <property type="entry name" value="SEFIR"/>
    <property type="match status" value="1"/>
</dbReference>
<accession>A0AA35K3V2</accession>
<evidence type="ECO:0000256" key="1">
    <source>
        <dbReference type="SAM" id="MobiDB-lite"/>
    </source>
</evidence>
<evidence type="ECO:0000313" key="3">
    <source>
        <dbReference type="EMBL" id="CAI5769963.1"/>
    </source>
</evidence>